<feature type="compositionally biased region" description="Pro residues" evidence="1">
    <location>
        <begin position="33"/>
        <end position="45"/>
    </location>
</feature>
<feature type="region of interest" description="Disordered" evidence="1">
    <location>
        <begin position="29"/>
        <end position="54"/>
    </location>
</feature>
<dbReference type="EMBL" id="BOOK01000025">
    <property type="protein sequence ID" value="GII01570.1"/>
    <property type="molecule type" value="Genomic_DNA"/>
</dbReference>
<dbReference type="Proteomes" id="UP000634476">
    <property type="component" value="Unassembled WGS sequence"/>
</dbReference>
<name>A0A8J3WTU3_9ACTN</name>
<reference evidence="2" key="1">
    <citation type="submission" date="2021-01" db="EMBL/GenBank/DDBJ databases">
        <title>Whole genome shotgun sequence of Planobispora takensis NBRC 109077.</title>
        <authorList>
            <person name="Komaki H."/>
            <person name="Tamura T."/>
        </authorList>
    </citation>
    <scope>NUCLEOTIDE SEQUENCE</scope>
    <source>
        <strain evidence="2">NBRC 109077</strain>
    </source>
</reference>
<organism evidence="2 3">
    <name type="scientific">Planobispora takensis</name>
    <dbReference type="NCBI Taxonomy" id="1367882"/>
    <lineage>
        <taxon>Bacteria</taxon>
        <taxon>Bacillati</taxon>
        <taxon>Actinomycetota</taxon>
        <taxon>Actinomycetes</taxon>
        <taxon>Streptosporangiales</taxon>
        <taxon>Streptosporangiaceae</taxon>
        <taxon>Planobispora</taxon>
    </lineage>
</organism>
<gene>
    <name evidence="2" type="ORF">Pta02_35780</name>
</gene>
<comment type="caution">
    <text evidence="2">The sequence shown here is derived from an EMBL/GenBank/DDBJ whole genome shotgun (WGS) entry which is preliminary data.</text>
</comment>
<sequence length="67" mass="6981">MAPATIPARPPTARKSIAPVMTATRISRLSKRPLPPDPWCPPGPATVPAEEDSPAVGALTFPITLTP</sequence>
<accession>A0A8J3WTU3</accession>
<proteinExistence type="predicted"/>
<evidence type="ECO:0000313" key="3">
    <source>
        <dbReference type="Proteomes" id="UP000634476"/>
    </source>
</evidence>
<evidence type="ECO:0000256" key="1">
    <source>
        <dbReference type="SAM" id="MobiDB-lite"/>
    </source>
</evidence>
<evidence type="ECO:0000313" key="2">
    <source>
        <dbReference type="EMBL" id="GII01570.1"/>
    </source>
</evidence>
<keyword evidence="3" id="KW-1185">Reference proteome</keyword>
<dbReference type="AlphaFoldDB" id="A0A8J3WTU3"/>
<protein>
    <submittedName>
        <fullName evidence="2">Uncharacterized protein</fullName>
    </submittedName>
</protein>